<dbReference type="InterPro" id="IPR057251">
    <property type="entry name" value="FP_C"/>
</dbReference>
<protein>
    <recommendedName>
        <fullName evidence="1">FP protein C-terminal domain-containing protein</fullName>
    </recommendedName>
</protein>
<dbReference type="Gene3D" id="3.30.360.50">
    <property type="entry name" value="S-adenosylmethionine decarboxylase"/>
    <property type="match status" value="1"/>
</dbReference>
<dbReference type="Pfam" id="PF25298">
    <property type="entry name" value="Baculo_FP_2nd"/>
    <property type="match status" value="1"/>
</dbReference>
<organism evidence="2">
    <name type="scientific">Timema tahoe</name>
    <dbReference type="NCBI Taxonomy" id="61484"/>
    <lineage>
        <taxon>Eukaryota</taxon>
        <taxon>Metazoa</taxon>
        <taxon>Ecdysozoa</taxon>
        <taxon>Arthropoda</taxon>
        <taxon>Hexapoda</taxon>
        <taxon>Insecta</taxon>
        <taxon>Pterygota</taxon>
        <taxon>Neoptera</taxon>
        <taxon>Polyneoptera</taxon>
        <taxon>Phasmatodea</taxon>
        <taxon>Timematodea</taxon>
        <taxon>Timematoidea</taxon>
        <taxon>Timematidae</taxon>
        <taxon>Timema</taxon>
    </lineage>
</organism>
<proteinExistence type="predicted"/>
<feature type="domain" description="FP protein C-terminal" evidence="1">
    <location>
        <begin position="102"/>
        <end position="138"/>
    </location>
</feature>
<accession>A0A7R9FKK9</accession>
<gene>
    <name evidence="2" type="ORF">TTEB3V08_LOCUS3323</name>
</gene>
<dbReference type="AlphaFoldDB" id="A0A7R9FKK9"/>
<name>A0A7R9FKK9_9NEOP</name>
<evidence type="ECO:0000259" key="1">
    <source>
        <dbReference type="Pfam" id="PF25298"/>
    </source>
</evidence>
<dbReference type="EMBL" id="OE000855">
    <property type="protein sequence ID" value="CAD7455243.1"/>
    <property type="molecule type" value="Genomic_DNA"/>
</dbReference>
<sequence>MRLNNVLIVGIPKLEKENVTDIDLKIGQKIGVNITASDIDITHWLPQLRAGNSPTIIVKFVRRTIKVDFMREKAKLRNTNSVSLVDAPAHSIYLNEHLTISNRKKFAEARKQRDDDKFEFVWVKKGHICIREEEGKPAVLYNEGKKVAYCGLRMAESEDVGTQYFEGVEKLIEIWFIKTDGNSKLCDLRNIPRPIITALFCVSSTSLPCFTSLHLTALFHISPPHCPVSHISTSLPCFASDHLISLFRISPPHCPVSRLSTSLPCFASLHLTALFRVSPPHCAVSRLSTSLRCFASVHLTALFRVCPPHCAVSRLSTSLRRFASVHLTAPFRVCPPHCAVSRLSTSLPPFASLHLTAPFRVSTSLPPFASVHHIALFHK</sequence>
<reference evidence="2" key="1">
    <citation type="submission" date="2020-11" db="EMBL/GenBank/DDBJ databases">
        <authorList>
            <person name="Tran Van P."/>
        </authorList>
    </citation>
    <scope>NUCLEOTIDE SEQUENCE</scope>
</reference>
<evidence type="ECO:0000313" key="2">
    <source>
        <dbReference type="EMBL" id="CAD7455243.1"/>
    </source>
</evidence>